<comment type="caution">
    <text evidence="3">The sequence shown here is derived from an EMBL/GenBank/DDBJ whole genome shotgun (WGS) entry which is preliminary data.</text>
</comment>
<dbReference type="Proteomes" id="UP000435423">
    <property type="component" value="Unassembled WGS sequence"/>
</dbReference>
<feature type="transmembrane region" description="Helical" evidence="1">
    <location>
        <begin position="12"/>
        <end position="30"/>
    </location>
</feature>
<name>A0A6I4RAZ6_9STRE</name>
<keyword evidence="1" id="KW-0472">Membrane</keyword>
<protein>
    <recommendedName>
        <fullName evidence="6">1,4-dihydroxy-2-naphthoate prenyltransferase</fullName>
    </recommendedName>
</protein>
<reference evidence="3 5" key="1">
    <citation type="submission" date="2019-10" db="EMBL/GenBank/DDBJ databases">
        <title>Streptococcis sp, isolated from the respiratory tract of Marmot.</title>
        <authorList>
            <person name="Zhang G."/>
        </authorList>
    </citation>
    <scope>NUCLEOTIDE SEQUENCE [LARGE SCALE GENOMIC DNA]</scope>
    <source>
        <strain evidence="3">Zg-70</strain>
        <strain evidence="5">zg-70</strain>
    </source>
</reference>
<evidence type="ECO:0000313" key="2">
    <source>
        <dbReference type="EMBL" id="MTB64627.1"/>
    </source>
</evidence>
<accession>A0A6I4RAZ6</accession>
<dbReference type="EMBL" id="WUBJ01000007">
    <property type="protein sequence ID" value="MWV56639.1"/>
    <property type="molecule type" value="Genomic_DNA"/>
</dbReference>
<dbReference type="EMBL" id="WLCG01000008">
    <property type="protein sequence ID" value="MTB64627.1"/>
    <property type="molecule type" value="Genomic_DNA"/>
</dbReference>
<evidence type="ECO:0000256" key="1">
    <source>
        <dbReference type="SAM" id="Phobius"/>
    </source>
</evidence>
<feature type="transmembrane region" description="Helical" evidence="1">
    <location>
        <begin position="66"/>
        <end position="90"/>
    </location>
</feature>
<dbReference type="AlphaFoldDB" id="A0A6I4RAZ6"/>
<keyword evidence="1" id="KW-0812">Transmembrane</keyword>
<dbReference type="RefSeq" id="WP_154608593.1">
    <property type="nucleotide sequence ID" value="NZ_CP072115.1"/>
</dbReference>
<evidence type="ECO:0000313" key="5">
    <source>
        <dbReference type="Proteomes" id="UP000435423"/>
    </source>
</evidence>
<dbReference type="Proteomes" id="UP000435060">
    <property type="component" value="Unassembled WGS sequence"/>
</dbReference>
<evidence type="ECO:0000313" key="4">
    <source>
        <dbReference type="Proteomes" id="UP000435060"/>
    </source>
</evidence>
<keyword evidence="1" id="KW-1133">Transmembrane helix</keyword>
<keyword evidence="4" id="KW-1185">Reference proteome</keyword>
<sequence length="92" mass="11031">MTTEQSLLKERYRYLIYTGFVIWLSAFLPIPREWFWLTSWAAYATIFIVPTIGLVSLLLSIFYRKWWWMLVSILLIFSFPISYGLGYFLFGP</sequence>
<gene>
    <name evidence="2" type="ORF">GGG87_06425</name>
    <name evidence="3" type="ORF">GGH11_06600</name>
</gene>
<evidence type="ECO:0008006" key="6">
    <source>
        <dbReference type="Google" id="ProtNLM"/>
    </source>
</evidence>
<organism evidence="3 5">
    <name type="scientific">Streptococcus zhangguiae</name>
    <dbReference type="NCBI Taxonomy" id="2664091"/>
    <lineage>
        <taxon>Bacteria</taxon>
        <taxon>Bacillati</taxon>
        <taxon>Bacillota</taxon>
        <taxon>Bacilli</taxon>
        <taxon>Lactobacillales</taxon>
        <taxon>Streptococcaceae</taxon>
        <taxon>Streptococcus</taxon>
    </lineage>
</organism>
<proteinExistence type="predicted"/>
<reference evidence="2 4" key="2">
    <citation type="submission" date="2019-11" db="EMBL/GenBank/DDBJ databases">
        <title>Streptococcis sp. isolated from the respiratory tract of Marmot.</title>
        <authorList>
            <person name="Zhang G."/>
        </authorList>
    </citation>
    <scope>NUCLEOTIDE SEQUENCE [LARGE SCALE GENOMIC DNA]</scope>
    <source>
        <strain evidence="2">Zg-86</strain>
        <strain evidence="4">zg-86</strain>
    </source>
</reference>
<feature type="transmembrane region" description="Helical" evidence="1">
    <location>
        <begin position="36"/>
        <end position="59"/>
    </location>
</feature>
<evidence type="ECO:0000313" key="3">
    <source>
        <dbReference type="EMBL" id="MWV56639.1"/>
    </source>
</evidence>